<keyword evidence="2" id="KW-0812">Transmembrane</keyword>
<dbReference type="Pfam" id="PF13927">
    <property type="entry name" value="Ig_3"/>
    <property type="match status" value="3"/>
</dbReference>
<dbReference type="SMART" id="SM00408">
    <property type="entry name" value="IGc2"/>
    <property type="match status" value="7"/>
</dbReference>
<feature type="chain" id="PRO_5047160437" description="Ig-like domain-containing protein" evidence="3">
    <location>
        <begin position="23"/>
        <end position="943"/>
    </location>
</feature>
<dbReference type="InterPro" id="IPR003598">
    <property type="entry name" value="Ig_sub2"/>
</dbReference>
<reference evidence="5 6" key="1">
    <citation type="submission" date="2022-05" db="EMBL/GenBank/DDBJ databases">
        <authorList>
            <consortium name="Genoscope - CEA"/>
            <person name="William W."/>
        </authorList>
    </citation>
    <scope>NUCLEOTIDE SEQUENCE [LARGE SCALE GENOMIC DNA]</scope>
</reference>
<comment type="caution">
    <text evidence="5">The sequence shown here is derived from an EMBL/GenBank/DDBJ whole genome shotgun (WGS) entry which is preliminary data.</text>
</comment>
<dbReference type="Pfam" id="PF07679">
    <property type="entry name" value="I-set"/>
    <property type="match status" value="4"/>
</dbReference>
<keyword evidence="3" id="KW-0732">Signal</keyword>
<dbReference type="SMART" id="SM00406">
    <property type="entry name" value="IGv"/>
    <property type="match status" value="6"/>
</dbReference>
<dbReference type="EMBL" id="CALNXK010000841">
    <property type="protein sequence ID" value="CAH3190318.1"/>
    <property type="molecule type" value="Genomic_DNA"/>
</dbReference>
<dbReference type="PROSITE" id="PS50835">
    <property type="entry name" value="IG_LIKE"/>
    <property type="match status" value="7"/>
</dbReference>
<feature type="transmembrane region" description="Helical" evidence="2">
    <location>
        <begin position="886"/>
        <end position="910"/>
    </location>
</feature>
<name>A0ABN8SIS0_9CNID</name>
<dbReference type="InterPro" id="IPR007110">
    <property type="entry name" value="Ig-like_dom"/>
</dbReference>
<evidence type="ECO:0000313" key="6">
    <source>
        <dbReference type="Proteomes" id="UP001159405"/>
    </source>
</evidence>
<dbReference type="Proteomes" id="UP001159405">
    <property type="component" value="Unassembled WGS sequence"/>
</dbReference>
<dbReference type="InterPro" id="IPR003599">
    <property type="entry name" value="Ig_sub"/>
</dbReference>
<dbReference type="SMART" id="SM00409">
    <property type="entry name" value="IG"/>
    <property type="match status" value="7"/>
</dbReference>
<dbReference type="InterPro" id="IPR013783">
    <property type="entry name" value="Ig-like_fold"/>
</dbReference>
<dbReference type="CDD" id="cd00096">
    <property type="entry name" value="Ig"/>
    <property type="match status" value="1"/>
</dbReference>
<evidence type="ECO:0000256" key="3">
    <source>
        <dbReference type="SAM" id="SignalP"/>
    </source>
</evidence>
<dbReference type="PANTHER" id="PTHR19890">
    <property type="entry name" value="FIBROBLAST GROWTH FACTOR RECEPTOR"/>
    <property type="match status" value="1"/>
</dbReference>
<accession>A0ABN8SIS0</accession>
<evidence type="ECO:0000259" key="4">
    <source>
        <dbReference type="PROSITE" id="PS50835"/>
    </source>
</evidence>
<feature type="domain" description="Ig-like" evidence="4">
    <location>
        <begin position="381"/>
        <end position="461"/>
    </location>
</feature>
<dbReference type="PANTHER" id="PTHR19890:SF10">
    <property type="entry name" value="FIBROBLAST GROWTH FACTOR RECEPTOR-LIKE 1"/>
    <property type="match status" value="1"/>
</dbReference>
<sequence length="943" mass="107007">MFTPLQRVFLAALMALIPVKESFCTTCSVPEIRVKPHSNGSFYASEKTDVKFSCNIRRKGREVYQVHWEKDNKTLRAADHKRVTIVQRWLKIKNVKRGDAGLYSCIVLNKCGGRNVVHIRLYIRELLPTPTVNRNLTSAAPRFIVSKRKLQKTLLALPVGNSVKLDCSAKGYPHPTIAWYKNRKPFNERRGRLPYLDGKYVLRLKDVVPSDTGRYTCNVSNHLGWINHSYYVDVHERVRAKPVVIPMINATAFVGESATLLCRAYSAAMPHFQWLRWFPMHFNSSGNSTEGSKLQYEVIKQNQQAPINWLSTSNSRHAFHEVTLTLDNVTKKSEGKYTCLVRNSLGYALRNAYIIVHEKIDEIRSEDVGTSTTSAANSAAPRFTVSKRKLQKTLIALPVGNSVKLDCSAKGYPHPTIAWYKNGKPFDERRGRLLYMDGKYVFRLKDVVPSDTGRYTCNVSNHLGWINHSYYVDVRERARAKPVVIPMINATAFVGESATLLCRAYSDAMPHFQWLRWFPMHFNSSGNSTEGSKLQYDVIKQNQQAPINWLSTSNSRHAFHEVTLTLDNVTKKSEGKYTCLVRNSLGYALRNASIIVHEKIDEIRSEDGSTSTTSAANSAAPRFTVSKRKLQKTLIALPVGNSVKLDCSAKGYPHPTIAWYKNGKPFDERRGRLLYLDGKYVFRLKDVVPSDTGTYTCNVSNHLGWINHSYYVDVRERARAKPVVIPMINATAFVGESATLLCRAYSDAMPHFQWLRWFPMHFNSSGNSTEGSKLQYEVIKQNQQAPINWLSTSNSRHAFHEVTLTLDNVTKKSEGKYTCLVRNSFGYALRNAYIIVHEKIDEIRSEDGSTSTTSATIPSLNDSSEAGGQKRERPAEKKSWINSLRYPWLLIGLLATVIITVITFPAWFCWKLKKTRASSPPAIASLRPRYDARNEYVVVPDFK</sequence>
<keyword evidence="2" id="KW-0472">Membrane</keyword>
<gene>
    <name evidence="5" type="ORF">PLOB_00046798</name>
</gene>
<feature type="compositionally biased region" description="Polar residues" evidence="1">
    <location>
        <begin position="848"/>
        <end position="866"/>
    </location>
</feature>
<protein>
    <recommendedName>
        <fullName evidence="4">Ig-like domain-containing protein</fullName>
    </recommendedName>
</protein>
<dbReference type="InterPro" id="IPR052615">
    <property type="entry name" value="FGFRL"/>
</dbReference>
<evidence type="ECO:0000256" key="1">
    <source>
        <dbReference type="SAM" id="MobiDB-lite"/>
    </source>
</evidence>
<feature type="domain" description="Ig-like" evidence="4">
    <location>
        <begin position="141"/>
        <end position="221"/>
    </location>
</feature>
<evidence type="ECO:0000313" key="5">
    <source>
        <dbReference type="EMBL" id="CAH3190318.1"/>
    </source>
</evidence>
<feature type="domain" description="Ig-like" evidence="4">
    <location>
        <begin position="621"/>
        <end position="701"/>
    </location>
</feature>
<feature type="signal peptide" evidence="3">
    <location>
        <begin position="1"/>
        <end position="22"/>
    </location>
</feature>
<keyword evidence="6" id="KW-1185">Reference proteome</keyword>
<proteinExistence type="predicted"/>
<evidence type="ECO:0000256" key="2">
    <source>
        <dbReference type="SAM" id="Phobius"/>
    </source>
</evidence>
<feature type="domain" description="Ig-like" evidence="4">
    <location>
        <begin position="722"/>
        <end position="835"/>
    </location>
</feature>
<feature type="domain" description="Ig-like" evidence="4">
    <location>
        <begin position="242"/>
        <end position="355"/>
    </location>
</feature>
<feature type="domain" description="Ig-like" evidence="4">
    <location>
        <begin position="30"/>
        <end position="109"/>
    </location>
</feature>
<dbReference type="InterPro" id="IPR013098">
    <property type="entry name" value="Ig_I-set"/>
</dbReference>
<dbReference type="Gene3D" id="2.60.40.10">
    <property type="entry name" value="Immunoglobulins"/>
    <property type="match status" value="7"/>
</dbReference>
<feature type="domain" description="Ig-like" evidence="4">
    <location>
        <begin position="482"/>
        <end position="595"/>
    </location>
</feature>
<keyword evidence="2" id="KW-1133">Transmembrane helix</keyword>
<feature type="region of interest" description="Disordered" evidence="1">
    <location>
        <begin position="846"/>
        <end position="874"/>
    </location>
</feature>
<dbReference type="InterPro" id="IPR036179">
    <property type="entry name" value="Ig-like_dom_sf"/>
</dbReference>
<organism evidence="5 6">
    <name type="scientific">Porites lobata</name>
    <dbReference type="NCBI Taxonomy" id="104759"/>
    <lineage>
        <taxon>Eukaryota</taxon>
        <taxon>Metazoa</taxon>
        <taxon>Cnidaria</taxon>
        <taxon>Anthozoa</taxon>
        <taxon>Hexacorallia</taxon>
        <taxon>Scleractinia</taxon>
        <taxon>Fungiina</taxon>
        <taxon>Poritidae</taxon>
        <taxon>Porites</taxon>
    </lineage>
</organism>
<dbReference type="InterPro" id="IPR013106">
    <property type="entry name" value="Ig_V-set"/>
</dbReference>
<dbReference type="SUPFAM" id="SSF48726">
    <property type="entry name" value="Immunoglobulin"/>
    <property type="match status" value="7"/>
</dbReference>